<feature type="transmembrane region" description="Helical" evidence="1">
    <location>
        <begin position="222"/>
        <end position="242"/>
    </location>
</feature>
<feature type="transmembrane region" description="Helical" evidence="1">
    <location>
        <begin position="374"/>
        <end position="396"/>
    </location>
</feature>
<proteinExistence type="predicted"/>
<dbReference type="Proteomes" id="UP000199558">
    <property type="component" value="Unassembled WGS sequence"/>
</dbReference>
<keyword evidence="1" id="KW-0472">Membrane</keyword>
<dbReference type="OrthoDB" id="3381192at2"/>
<evidence type="ECO:0000313" key="2">
    <source>
        <dbReference type="EMBL" id="SBT69038.1"/>
    </source>
</evidence>
<reference evidence="3" key="1">
    <citation type="submission" date="2016-06" db="EMBL/GenBank/DDBJ databases">
        <authorList>
            <person name="Varghese N."/>
            <person name="Submissions Spin"/>
        </authorList>
    </citation>
    <scope>NUCLEOTIDE SEQUENCE [LARGE SCALE GENOMIC DNA]</scope>
    <source>
        <strain evidence="3">DSM 45794</strain>
    </source>
</reference>
<protein>
    <recommendedName>
        <fullName evidence="4">ABC-2 type transport system permease protein</fullName>
    </recommendedName>
</protein>
<dbReference type="STRING" id="946078.GA0070622_6156"/>
<dbReference type="Pfam" id="PF19814">
    <property type="entry name" value="DUF6297"/>
    <property type="match status" value="1"/>
</dbReference>
<keyword evidence="1" id="KW-0812">Transmembrane</keyword>
<sequence>MTTELRIRVGDRPDARRLRSWLRRTRRRHRESSLGDLFTDAYVLVLFCGMYGWALFDGVRDYLGSPSGRQGDPGDRYWIGVAAALTVVGLAWRGLRAVGPLVVAPAAQSWVVSSPVDRRAWLLPRFVGLLVAAFAGGGLLGLASAAATGGGGAHRLAGSATAGAACATAAVALAVVAQASPRTSGWVRVLDRALFGVGAAVAAMVVAGHLAGWSVPPPAGSVIGVVALVAWPPTVTVVVLAYRALPFVDRASLASGAQAAGAAAGATVMLDPSILTDLVESRRWRSIGRVASRRFRPLGRFGVLVQAELWRPVRHPSALVVWAALLLTTYAVAVALPASAGPAQVVLGFLAAGRLTGGLRAVNRSAGLRRALGGGDTLVTLAHLVVPAVAVVVWYAATLPAVRSGVGVGVIDGVLVLGTVAAAYRAGTRPPMTYGGAAADTPFGMIPVDLVRQVVRGPDVVGALVVAQMLWG</sequence>
<feature type="transmembrane region" description="Helical" evidence="1">
    <location>
        <begin position="189"/>
        <end position="210"/>
    </location>
</feature>
<evidence type="ECO:0008006" key="4">
    <source>
        <dbReference type="Google" id="ProtNLM"/>
    </source>
</evidence>
<dbReference type="EMBL" id="FLRH01000004">
    <property type="protein sequence ID" value="SBT69038.1"/>
    <property type="molecule type" value="Genomic_DNA"/>
</dbReference>
<accession>A0A1A9BIM2</accession>
<dbReference type="InterPro" id="IPR046264">
    <property type="entry name" value="DUF6297"/>
</dbReference>
<feature type="transmembrane region" description="Helical" evidence="1">
    <location>
        <begin position="319"/>
        <end position="338"/>
    </location>
</feature>
<dbReference type="AlphaFoldDB" id="A0A1A9BIM2"/>
<feature type="transmembrane region" description="Helical" evidence="1">
    <location>
        <begin position="76"/>
        <end position="95"/>
    </location>
</feature>
<name>A0A1A9BIM2_9ACTN</name>
<feature type="transmembrane region" description="Helical" evidence="1">
    <location>
        <begin position="156"/>
        <end position="177"/>
    </location>
</feature>
<dbReference type="RefSeq" id="WP_091582991.1">
    <property type="nucleotide sequence ID" value="NZ_FLRH01000004.1"/>
</dbReference>
<keyword evidence="1" id="KW-1133">Transmembrane helix</keyword>
<evidence type="ECO:0000313" key="3">
    <source>
        <dbReference type="Proteomes" id="UP000199558"/>
    </source>
</evidence>
<organism evidence="2 3">
    <name type="scientific">Micromonospora sediminicola</name>
    <dbReference type="NCBI Taxonomy" id="946078"/>
    <lineage>
        <taxon>Bacteria</taxon>
        <taxon>Bacillati</taxon>
        <taxon>Actinomycetota</taxon>
        <taxon>Actinomycetes</taxon>
        <taxon>Micromonosporales</taxon>
        <taxon>Micromonosporaceae</taxon>
        <taxon>Micromonospora</taxon>
    </lineage>
</organism>
<evidence type="ECO:0000256" key="1">
    <source>
        <dbReference type="SAM" id="Phobius"/>
    </source>
</evidence>
<gene>
    <name evidence="2" type="ORF">GA0070622_6156</name>
</gene>
<feature type="transmembrane region" description="Helical" evidence="1">
    <location>
        <begin position="126"/>
        <end position="150"/>
    </location>
</feature>
<feature type="transmembrane region" description="Helical" evidence="1">
    <location>
        <begin position="402"/>
        <end position="424"/>
    </location>
</feature>
<feature type="transmembrane region" description="Helical" evidence="1">
    <location>
        <begin position="34"/>
        <end position="56"/>
    </location>
</feature>
<keyword evidence="3" id="KW-1185">Reference proteome</keyword>